<dbReference type="HAMAP" id="MF_01459">
    <property type="entry name" value="Chrphore_lyase_CpxS"/>
    <property type="match status" value="1"/>
</dbReference>
<comment type="similarity">
    <text evidence="1 3">Belongs to the CpcS/CpeS biliprotein lyase family.</text>
</comment>
<reference evidence="4" key="1">
    <citation type="submission" date="2021-02" db="EMBL/GenBank/DDBJ databases">
        <title>Metagenome analyses of Stigonema ocellatum DSM 106950, Chlorogloea purpurea SAG 13.99 and Gomphosphaeria aponina DSM 107014.</title>
        <authorList>
            <person name="Marter P."/>
            <person name="Huang S."/>
        </authorList>
    </citation>
    <scope>NUCLEOTIDE SEQUENCE</scope>
    <source>
        <strain evidence="4">JP213</strain>
    </source>
</reference>
<gene>
    <name evidence="3" type="primary">cpcS</name>
    <name evidence="4" type="ORF">DSM107014_07280</name>
</gene>
<evidence type="ECO:0000256" key="2">
    <source>
        <dbReference type="ARBA" id="ARBA00023239"/>
    </source>
</evidence>
<dbReference type="EC" id="4.-.-.-" evidence="3"/>
<evidence type="ECO:0000256" key="1">
    <source>
        <dbReference type="ARBA" id="ARBA00010681"/>
    </source>
</evidence>
<name>A0A941JS02_9CHRO</name>
<evidence type="ECO:0000313" key="4">
    <source>
        <dbReference type="EMBL" id="MBR8827696.1"/>
    </source>
</evidence>
<dbReference type="InterPro" id="IPR018536">
    <property type="entry name" value="CpcS/CpeS"/>
</dbReference>
<dbReference type="CDD" id="cd19433">
    <property type="entry name" value="lipocalin_CpcS-CpeS"/>
    <property type="match status" value="1"/>
</dbReference>
<dbReference type="Proteomes" id="UP000767446">
    <property type="component" value="Unassembled WGS sequence"/>
</dbReference>
<accession>A0A941JS02</accession>
<dbReference type="InterPro" id="IPR012674">
    <property type="entry name" value="Calycin"/>
</dbReference>
<dbReference type="GO" id="GO:0017006">
    <property type="term" value="P:protein-tetrapyrrole linkage"/>
    <property type="evidence" value="ECO:0007669"/>
    <property type="project" value="UniProtKB-UniRule"/>
</dbReference>
<dbReference type="GO" id="GO:0016829">
    <property type="term" value="F:lyase activity"/>
    <property type="evidence" value="ECO:0007669"/>
    <property type="project" value="UniProtKB-KW"/>
</dbReference>
<dbReference type="Gene3D" id="2.40.128.20">
    <property type="match status" value="1"/>
</dbReference>
<dbReference type="EMBL" id="JADQBC010000040">
    <property type="protein sequence ID" value="MBR8827696.1"/>
    <property type="molecule type" value="Genomic_DNA"/>
</dbReference>
<keyword evidence="2 3" id="KW-0456">Lyase</keyword>
<comment type="caution">
    <text evidence="4">The sequence shown here is derived from an EMBL/GenBank/DDBJ whole genome shotgun (WGS) entry which is preliminary data.</text>
</comment>
<dbReference type="Pfam" id="PF09367">
    <property type="entry name" value="CpeS"/>
    <property type="match status" value="1"/>
</dbReference>
<comment type="function">
    <text evidence="3">Covalently attaches a chromophore to Cys residue(s) of phycobiliproteins.</text>
</comment>
<sequence>MDISKFVELSLGSWRSQRSAHHLAFSHFEQVTSTIEIIPLTQEDNNVIELCKLNEIDPKIIAHPFRMSWEGESDWDEAATFEGTTILVPIPDPDNPKTGRLLREQGYAETIPSIGKYEITEDGTFILLTAYERATAEEKIWFVNPNFRLRVSLIKTSEGTGVVTASFSSEIRSGSVKSES</sequence>
<proteinExistence type="inferred from homology"/>
<protein>
    <recommendedName>
        <fullName evidence="3">Chromophore lyase CpcS/CpeS</fullName>
        <ecNumber evidence="3">4.-.-.-</ecNumber>
    </recommendedName>
</protein>
<evidence type="ECO:0000313" key="5">
    <source>
        <dbReference type="Proteomes" id="UP000767446"/>
    </source>
</evidence>
<organism evidence="4 5">
    <name type="scientific">Gomphosphaeria aponina SAG 52.96 = DSM 107014</name>
    <dbReference type="NCBI Taxonomy" id="1521640"/>
    <lineage>
        <taxon>Bacteria</taxon>
        <taxon>Bacillati</taxon>
        <taxon>Cyanobacteriota</taxon>
        <taxon>Cyanophyceae</taxon>
        <taxon>Oscillatoriophycideae</taxon>
        <taxon>Chroococcales</taxon>
        <taxon>Gomphosphaeriaceae</taxon>
        <taxon>Gomphosphaeria</taxon>
    </lineage>
</organism>
<evidence type="ECO:0000256" key="3">
    <source>
        <dbReference type="HAMAP-Rule" id="MF_01459"/>
    </source>
</evidence>
<dbReference type="AlphaFoldDB" id="A0A941JS02"/>